<organism evidence="1 2">
    <name type="scientific">Eumeta variegata</name>
    <name type="common">Bagworm moth</name>
    <name type="synonym">Eumeta japonica</name>
    <dbReference type="NCBI Taxonomy" id="151549"/>
    <lineage>
        <taxon>Eukaryota</taxon>
        <taxon>Metazoa</taxon>
        <taxon>Ecdysozoa</taxon>
        <taxon>Arthropoda</taxon>
        <taxon>Hexapoda</taxon>
        <taxon>Insecta</taxon>
        <taxon>Pterygota</taxon>
        <taxon>Neoptera</taxon>
        <taxon>Endopterygota</taxon>
        <taxon>Lepidoptera</taxon>
        <taxon>Glossata</taxon>
        <taxon>Ditrysia</taxon>
        <taxon>Tineoidea</taxon>
        <taxon>Psychidae</taxon>
        <taxon>Oiketicinae</taxon>
        <taxon>Eumeta</taxon>
    </lineage>
</organism>
<sequence length="254" mass="28236">MRTVAPRRELIHVSLASTMTMITDFLVARATRNLLCAIAINSSDTRSSLISDPGVTLDYVADAVPYTQIKDSAGEKRNAVADQTALVVAYGIITKRTSTTRFSFHTEPFQCCVKRLIATKWAGVVKALEMSHYLCSDSLMASQGDAIQHRATIALLYRLQGVTSDRVTYVEVKIPHPQNTEVKLQPLRFGTGCLMAHDAPDSWLTRDRPKRVSDRFAVVSISKVPVVISFTLTHQRQHSVERSGCPSFSEVRQR</sequence>
<name>A0A4C1ZHG5_EUMVA</name>
<comment type="caution">
    <text evidence="1">The sequence shown here is derived from an EMBL/GenBank/DDBJ whole genome shotgun (WGS) entry which is preliminary data.</text>
</comment>
<dbReference type="Proteomes" id="UP000299102">
    <property type="component" value="Unassembled WGS sequence"/>
</dbReference>
<keyword evidence="2" id="KW-1185">Reference proteome</keyword>
<evidence type="ECO:0000313" key="2">
    <source>
        <dbReference type="Proteomes" id="UP000299102"/>
    </source>
</evidence>
<gene>
    <name evidence="1" type="ORF">EVAR_100123_1</name>
</gene>
<evidence type="ECO:0000313" key="1">
    <source>
        <dbReference type="EMBL" id="GBP88281.1"/>
    </source>
</evidence>
<protein>
    <submittedName>
        <fullName evidence="1">Uncharacterized protein</fullName>
    </submittedName>
</protein>
<dbReference type="EMBL" id="BGZK01001919">
    <property type="protein sequence ID" value="GBP88281.1"/>
    <property type="molecule type" value="Genomic_DNA"/>
</dbReference>
<reference evidence="1 2" key="1">
    <citation type="journal article" date="2019" name="Commun. Biol.">
        <title>The bagworm genome reveals a unique fibroin gene that provides high tensile strength.</title>
        <authorList>
            <person name="Kono N."/>
            <person name="Nakamura H."/>
            <person name="Ohtoshi R."/>
            <person name="Tomita M."/>
            <person name="Numata K."/>
            <person name="Arakawa K."/>
        </authorList>
    </citation>
    <scope>NUCLEOTIDE SEQUENCE [LARGE SCALE GENOMIC DNA]</scope>
</reference>
<accession>A0A4C1ZHG5</accession>
<dbReference type="AlphaFoldDB" id="A0A4C1ZHG5"/>
<proteinExistence type="predicted"/>